<keyword evidence="3" id="KW-1185">Reference proteome</keyword>
<reference evidence="2 3" key="1">
    <citation type="submission" date="2019-06" db="EMBL/GenBank/DDBJ databases">
        <title>Whole genome shotgun sequence of Glutamicibacter uratoxydans NBRC 15515.</title>
        <authorList>
            <person name="Hosoyama A."/>
            <person name="Uohara A."/>
            <person name="Ohji S."/>
            <person name="Ichikawa N."/>
        </authorList>
    </citation>
    <scope>NUCLEOTIDE SEQUENCE [LARGE SCALE GENOMIC DNA]</scope>
    <source>
        <strain evidence="2 3">NBRC 15515</strain>
    </source>
</reference>
<dbReference type="OrthoDB" id="4955074at2"/>
<accession>A0A4Y4DME6</accession>
<dbReference type="EMBL" id="BJNY01000002">
    <property type="protein sequence ID" value="GED05034.1"/>
    <property type="molecule type" value="Genomic_DNA"/>
</dbReference>
<dbReference type="AlphaFoldDB" id="A0A4Y4DME6"/>
<evidence type="ECO:0000256" key="1">
    <source>
        <dbReference type="SAM" id="MobiDB-lite"/>
    </source>
</evidence>
<evidence type="ECO:0000313" key="2">
    <source>
        <dbReference type="EMBL" id="GED05034.1"/>
    </source>
</evidence>
<protein>
    <submittedName>
        <fullName evidence="2">Uncharacterized protein</fullName>
    </submittedName>
</protein>
<dbReference type="RefSeq" id="WP_141361708.1">
    <property type="nucleotide sequence ID" value="NZ_BAAAJL010000003.1"/>
</dbReference>
<proteinExistence type="predicted"/>
<sequence length="74" mass="8117">MGFLDKAKEAISNAAERIKDPDGTIVEDTWPAGEDPEPGDTKYAQEDSSTTKPVQDADPELDASLEDQYDEEDD</sequence>
<feature type="region of interest" description="Disordered" evidence="1">
    <location>
        <begin position="13"/>
        <end position="74"/>
    </location>
</feature>
<comment type="caution">
    <text evidence="2">The sequence shown here is derived from an EMBL/GenBank/DDBJ whole genome shotgun (WGS) entry which is preliminary data.</text>
</comment>
<organism evidence="2 3">
    <name type="scientific">Glutamicibacter uratoxydans</name>
    <name type="common">Arthrobacter uratoxydans</name>
    <dbReference type="NCBI Taxonomy" id="43667"/>
    <lineage>
        <taxon>Bacteria</taxon>
        <taxon>Bacillati</taxon>
        <taxon>Actinomycetota</taxon>
        <taxon>Actinomycetes</taxon>
        <taxon>Micrococcales</taxon>
        <taxon>Micrococcaceae</taxon>
        <taxon>Glutamicibacter</taxon>
    </lineage>
</organism>
<name>A0A4Y4DME6_GLUUR</name>
<evidence type="ECO:0000313" key="3">
    <source>
        <dbReference type="Proteomes" id="UP000316612"/>
    </source>
</evidence>
<feature type="compositionally biased region" description="Acidic residues" evidence="1">
    <location>
        <begin position="57"/>
        <end position="74"/>
    </location>
</feature>
<gene>
    <name evidence="2" type="ORF">AUR04nite_05660</name>
</gene>
<dbReference type="Proteomes" id="UP000316612">
    <property type="component" value="Unassembled WGS sequence"/>
</dbReference>